<dbReference type="EMBL" id="CP036271">
    <property type="protein sequence ID" value="QDT54289.1"/>
    <property type="molecule type" value="Genomic_DNA"/>
</dbReference>
<dbReference type="Proteomes" id="UP000315700">
    <property type="component" value="Chromosome"/>
</dbReference>
<evidence type="ECO:0000313" key="2">
    <source>
        <dbReference type="Proteomes" id="UP000315700"/>
    </source>
</evidence>
<dbReference type="OrthoDB" id="5143916at2"/>
<name>A0A517SDU0_9PLAN</name>
<gene>
    <name evidence="1" type="ORF">Pan44_23170</name>
</gene>
<accession>A0A517SDU0</accession>
<keyword evidence="2" id="KW-1185">Reference proteome</keyword>
<dbReference type="InParanoid" id="A0A517SDU0"/>
<sequence length="132" mass="15118">MWKPKPGTRRRKANVKRAVEAILPLDIDVKLKRRLLDACIWRRTELSGKHALRYVSVAARDLPPGCIHEHVFTRKRLIDDLMAGKPVGAVLKRAIACVVTGEEHTRLKDGNGWKRYREAGIKVYDRKTGKVR</sequence>
<protein>
    <submittedName>
        <fullName evidence="1">Uncharacterized protein</fullName>
    </submittedName>
</protein>
<dbReference type="KEGG" id="ccos:Pan44_23170"/>
<evidence type="ECO:0000313" key="1">
    <source>
        <dbReference type="EMBL" id="QDT54289.1"/>
    </source>
</evidence>
<reference evidence="1 2" key="1">
    <citation type="submission" date="2019-02" db="EMBL/GenBank/DDBJ databases">
        <title>Deep-cultivation of Planctomycetes and their phenomic and genomic characterization uncovers novel biology.</title>
        <authorList>
            <person name="Wiegand S."/>
            <person name="Jogler M."/>
            <person name="Boedeker C."/>
            <person name="Pinto D."/>
            <person name="Vollmers J."/>
            <person name="Rivas-Marin E."/>
            <person name="Kohn T."/>
            <person name="Peeters S.H."/>
            <person name="Heuer A."/>
            <person name="Rast P."/>
            <person name="Oberbeckmann S."/>
            <person name="Bunk B."/>
            <person name="Jeske O."/>
            <person name="Meyerdierks A."/>
            <person name="Storesund J.E."/>
            <person name="Kallscheuer N."/>
            <person name="Luecker S."/>
            <person name="Lage O.M."/>
            <person name="Pohl T."/>
            <person name="Merkel B.J."/>
            <person name="Hornburger P."/>
            <person name="Mueller R.-W."/>
            <person name="Bruemmer F."/>
            <person name="Labrenz M."/>
            <person name="Spormann A.M."/>
            <person name="Op den Camp H."/>
            <person name="Overmann J."/>
            <person name="Amann R."/>
            <person name="Jetten M.S.M."/>
            <person name="Mascher T."/>
            <person name="Medema M.H."/>
            <person name="Devos D.P."/>
            <person name="Kaster A.-K."/>
            <person name="Ovreas L."/>
            <person name="Rohde M."/>
            <person name="Galperin M.Y."/>
            <person name="Jogler C."/>
        </authorList>
    </citation>
    <scope>NUCLEOTIDE SEQUENCE [LARGE SCALE GENOMIC DNA]</scope>
    <source>
        <strain evidence="1 2">Pan44</strain>
    </source>
</reference>
<dbReference type="RefSeq" id="WP_145030162.1">
    <property type="nucleotide sequence ID" value="NZ_CP036271.1"/>
</dbReference>
<organism evidence="1 2">
    <name type="scientific">Caulifigura coniformis</name>
    <dbReference type="NCBI Taxonomy" id="2527983"/>
    <lineage>
        <taxon>Bacteria</taxon>
        <taxon>Pseudomonadati</taxon>
        <taxon>Planctomycetota</taxon>
        <taxon>Planctomycetia</taxon>
        <taxon>Planctomycetales</taxon>
        <taxon>Planctomycetaceae</taxon>
        <taxon>Caulifigura</taxon>
    </lineage>
</organism>
<dbReference type="AlphaFoldDB" id="A0A517SDU0"/>
<proteinExistence type="predicted"/>